<organism evidence="4 5">
    <name type="scientific">Alkaliphilus metalliredigens (strain QYMF)</name>
    <dbReference type="NCBI Taxonomy" id="293826"/>
    <lineage>
        <taxon>Bacteria</taxon>
        <taxon>Bacillati</taxon>
        <taxon>Bacillota</taxon>
        <taxon>Clostridia</taxon>
        <taxon>Peptostreptococcales</taxon>
        <taxon>Natronincolaceae</taxon>
        <taxon>Alkaliphilus</taxon>
    </lineage>
</organism>
<sequence length="294" mass="33809">MDEKQYFNYPITEVIKRRISVRTYEPQPLSVENKRKIMEFIDDTTGPFTPKVRFELIDDLSVAENTGKKIGTYGVIRGAKTYILVAVERGDGDLEQVGYILEKVILFATSLGLGTCWLGGTFKREGFERLLELKDQEYMPVITPIGYPQNKKSLIDNIVRFAAGSNKRLKWEQLFYKETLDTPLLKEEISQQYAIALEMVRMAPSASNKQPWRVVKEKDQFHFYLQRNKGYNKTLGFDIQRIDIGIAMCHFEMTINNHGLTGEWINDGGTKAGMQLEQMEYITSFNINSSIIES</sequence>
<dbReference type="InterPro" id="IPR029478">
    <property type="entry name" value="TM1586_NiRdase"/>
</dbReference>
<keyword evidence="5" id="KW-1185">Reference proteome</keyword>
<dbReference type="Proteomes" id="UP000001572">
    <property type="component" value="Chromosome"/>
</dbReference>
<dbReference type="Gene3D" id="3.40.109.30">
    <property type="entry name" value="putative nitroreductase (tm1586), domain 2"/>
    <property type="match status" value="1"/>
</dbReference>
<dbReference type="EMBL" id="CP000724">
    <property type="protein sequence ID" value="ABR48976.1"/>
    <property type="molecule type" value="Genomic_DNA"/>
</dbReference>
<accession>A6TS08</accession>
<dbReference type="STRING" id="293826.Amet_2826"/>
<dbReference type="eggNOG" id="COG0778">
    <property type="taxonomic scope" value="Bacteria"/>
</dbReference>
<evidence type="ECO:0000313" key="5">
    <source>
        <dbReference type="Proteomes" id="UP000001572"/>
    </source>
</evidence>
<evidence type="ECO:0000256" key="2">
    <source>
        <dbReference type="ARBA" id="ARBA00023002"/>
    </source>
</evidence>
<proteinExistence type="inferred from homology"/>
<dbReference type="InterPro" id="IPR000415">
    <property type="entry name" value="Nitroreductase-like"/>
</dbReference>
<dbReference type="KEGG" id="amt:Amet_2826"/>
<gene>
    <name evidence="4" type="ordered locus">Amet_2826</name>
</gene>
<evidence type="ECO:0000256" key="1">
    <source>
        <dbReference type="ARBA" id="ARBA00007118"/>
    </source>
</evidence>
<evidence type="ECO:0000313" key="4">
    <source>
        <dbReference type="EMBL" id="ABR48976.1"/>
    </source>
</evidence>
<dbReference type="HOGENOM" id="CLU_070562_1_0_9"/>
<comment type="similarity">
    <text evidence="1">Belongs to the nitroreductase family.</text>
</comment>
<dbReference type="Gene3D" id="3.40.109.10">
    <property type="entry name" value="NADH Oxidase"/>
    <property type="match status" value="1"/>
</dbReference>
<name>A6TS08_ALKMQ</name>
<reference evidence="5" key="1">
    <citation type="journal article" date="2016" name="Genome Announc.">
        <title>Complete genome sequence of Alkaliphilus metalliredigens strain QYMF, an alkaliphilic and metal-reducing bacterium isolated from borax-contaminated leachate ponds.</title>
        <authorList>
            <person name="Hwang C."/>
            <person name="Copeland A."/>
            <person name="Lucas S."/>
            <person name="Lapidus A."/>
            <person name="Barry K."/>
            <person name="Detter J.C."/>
            <person name="Glavina Del Rio T."/>
            <person name="Hammon N."/>
            <person name="Israni S."/>
            <person name="Dalin E."/>
            <person name="Tice H."/>
            <person name="Pitluck S."/>
            <person name="Chertkov O."/>
            <person name="Brettin T."/>
            <person name="Bruce D."/>
            <person name="Han C."/>
            <person name="Schmutz J."/>
            <person name="Larimer F."/>
            <person name="Land M.L."/>
            <person name="Hauser L."/>
            <person name="Kyrpides N."/>
            <person name="Mikhailova N."/>
            <person name="Ye Q."/>
            <person name="Zhou J."/>
            <person name="Richardson P."/>
            <person name="Fields M.W."/>
        </authorList>
    </citation>
    <scope>NUCLEOTIDE SEQUENCE [LARGE SCALE GENOMIC DNA]</scope>
    <source>
        <strain evidence="5">QYMF</strain>
    </source>
</reference>
<dbReference type="AlphaFoldDB" id="A6TS08"/>
<keyword evidence="2" id="KW-0560">Oxidoreductase</keyword>
<evidence type="ECO:0000259" key="3">
    <source>
        <dbReference type="Pfam" id="PF14512"/>
    </source>
</evidence>
<feature type="domain" description="Putative nitroreductase TM1586" evidence="3">
    <location>
        <begin position="11"/>
        <end position="254"/>
    </location>
</feature>
<dbReference type="SUPFAM" id="SSF55469">
    <property type="entry name" value="FMN-dependent nitroreductase-like"/>
    <property type="match status" value="2"/>
</dbReference>
<protein>
    <submittedName>
        <fullName evidence="4">Nitroreductase</fullName>
    </submittedName>
</protein>
<dbReference type="PANTHER" id="PTHR43673">
    <property type="entry name" value="NAD(P)H NITROREDUCTASE YDGI-RELATED"/>
    <property type="match status" value="1"/>
</dbReference>
<dbReference type="PANTHER" id="PTHR43673:SF10">
    <property type="entry name" value="NADH DEHYDROGENASE_NAD(P)H NITROREDUCTASE XCC3605-RELATED"/>
    <property type="match status" value="1"/>
</dbReference>
<dbReference type="Pfam" id="PF14512">
    <property type="entry name" value="TM1586_NiRdase"/>
    <property type="match status" value="1"/>
</dbReference>
<dbReference type="GO" id="GO:0016491">
    <property type="term" value="F:oxidoreductase activity"/>
    <property type="evidence" value="ECO:0007669"/>
    <property type="project" value="UniProtKB-KW"/>
</dbReference>